<dbReference type="PROSITE" id="PS51257">
    <property type="entry name" value="PROKAR_LIPOPROTEIN"/>
    <property type="match status" value="1"/>
</dbReference>
<dbReference type="Pfam" id="PF24088">
    <property type="entry name" value="DUF7373"/>
    <property type="match status" value="1"/>
</dbReference>
<evidence type="ECO:0008006" key="6">
    <source>
        <dbReference type="Google" id="ProtNLM"/>
    </source>
</evidence>
<feature type="domain" description="DUF7373" evidence="3">
    <location>
        <begin position="281"/>
        <end position="412"/>
    </location>
</feature>
<name>A0A9X3BS02_9MYCO</name>
<gene>
    <name evidence="4" type="ORF">H7K45_03220</name>
</gene>
<dbReference type="InterPro" id="IPR055797">
    <property type="entry name" value="DUF7373"/>
</dbReference>
<dbReference type="EMBL" id="JACKVK010000002">
    <property type="protein sequence ID" value="MCV7419540.1"/>
    <property type="molecule type" value="Genomic_DNA"/>
</dbReference>
<reference evidence="4" key="1">
    <citation type="submission" date="2020-07" db="EMBL/GenBank/DDBJ databases">
        <authorList>
            <person name="Pettersson B.M.F."/>
            <person name="Behra P.R.K."/>
            <person name="Ramesh M."/>
            <person name="Das S."/>
            <person name="Dasgupta S."/>
            <person name="Kirsebom L.A."/>
        </authorList>
    </citation>
    <scope>NUCLEOTIDE SEQUENCE</scope>
    <source>
        <strain evidence="4">DSM 44838</strain>
    </source>
</reference>
<protein>
    <recommendedName>
        <fullName evidence="6">Lipoprotein</fullName>
    </recommendedName>
</protein>
<organism evidence="4 5">
    <name type="scientific">Mycobacterium yunnanensis</name>
    <dbReference type="NCBI Taxonomy" id="368477"/>
    <lineage>
        <taxon>Bacteria</taxon>
        <taxon>Bacillati</taxon>
        <taxon>Actinomycetota</taxon>
        <taxon>Actinomycetes</taxon>
        <taxon>Mycobacteriales</taxon>
        <taxon>Mycobacteriaceae</taxon>
        <taxon>Mycobacterium</taxon>
    </lineage>
</organism>
<evidence type="ECO:0000259" key="3">
    <source>
        <dbReference type="Pfam" id="PF24092"/>
    </source>
</evidence>
<dbReference type="Proteomes" id="UP001141629">
    <property type="component" value="Unassembled WGS sequence"/>
</dbReference>
<dbReference type="InterPro" id="IPR056463">
    <property type="entry name" value="DUF7373_C"/>
</dbReference>
<keyword evidence="5" id="KW-1185">Reference proteome</keyword>
<dbReference type="RefSeq" id="WP_263994329.1">
    <property type="nucleotide sequence ID" value="NZ_JACKVK010000002.1"/>
</dbReference>
<proteinExistence type="predicted"/>
<feature type="region of interest" description="Disordered" evidence="1">
    <location>
        <begin position="27"/>
        <end position="55"/>
    </location>
</feature>
<evidence type="ECO:0000259" key="2">
    <source>
        <dbReference type="Pfam" id="PF24088"/>
    </source>
</evidence>
<comment type="caution">
    <text evidence="4">The sequence shown here is derived from an EMBL/GenBank/DDBJ whole genome shotgun (WGS) entry which is preliminary data.</text>
</comment>
<feature type="domain" description="DUF7373" evidence="2">
    <location>
        <begin position="73"/>
        <end position="274"/>
    </location>
</feature>
<evidence type="ECO:0000256" key="1">
    <source>
        <dbReference type="SAM" id="MobiDB-lite"/>
    </source>
</evidence>
<feature type="compositionally biased region" description="Low complexity" evidence="1">
    <location>
        <begin position="30"/>
        <end position="50"/>
    </location>
</feature>
<dbReference type="Pfam" id="PF24092">
    <property type="entry name" value="DUF7373_C"/>
    <property type="match status" value="1"/>
</dbReference>
<reference evidence="4" key="2">
    <citation type="journal article" date="2022" name="BMC Genomics">
        <title>Comparative genome analysis of mycobacteria focusing on tRNA and non-coding RNA.</title>
        <authorList>
            <person name="Behra P.R.K."/>
            <person name="Pettersson B.M.F."/>
            <person name="Ramesh M."/>
            <person name="Das S."/>
            <person name="Dasgupta S."/>
            <person name="Kirsebom L.A."/>
        </authorList>
    </citation>
    <scope>NUCLEOTIDE SEQUENCE</scope>
    <source>
        <strain evidence="4">DSM 44838</strain>
    </source>
</reference>
<accession>A0A9X3BS02</accession>
<evidence type="ECO:0000313" key="4">
    <source>
        <dbReference type="EMBL" id="MCV7419540.1"/>
    </source>
</evidence>
<evidence type="ECO:0000313" key="5">
    <source>
        <dbReference type="Proteomes" id="UP001141629"/>
    </source>
</evidence>
<dbReference type="AlphaFoldDB" id="A0A9X3BS02"/>
<sequence>MERGLKVGAAGACALVLVACGGSGGGSGDGNAPAASPGTSTASTTSAPRPVVSPSLLDVGGYPTVPRPPLGLSGNPALGATVDAQHMADFVLGPWDVDDALIGTYLNTYYVLNSASVLKQLGPEGIAAAAAQNGMINGFASARESSKTGDGKEAGQEAMVNAVLRFPDPAAATAASAAMGEAAIRQAIKGVTPTAVAIPGHPDAVASTYPFTPNGATKPRATVRSFTPRGPYVFMHFVQAVDGPDRATALTGKMIEAQGKAIDGFTPAADLAAVPLDPTGLLAKTLPAAAPEPAKNAVYATRGAEHFQTNPVGSAQLFSDTGTTEVAMGSTNVYQTKDDGAAVMITNAFSQEMTSSGMATADTVTALPDSHCYALPQAFYCVAPAGRYAIEARSSQLADVHQQLSAQYVMLTAK</sequence>